<dbReference type="RefSeq" id="XP_067546094.1">
    <property type="nucleotide sequence ID" value="XM_067693699.1"/>
</dbReference>
<accession>A0A8H8D8D8</accession>
<proteinExistence type="predicted"/>
<evidence type="ECO:0000256" key="1">
    <source>
        <dbReference type="SAM" id="MobiDB-lite"/>
    </source>
</evidence>
<feature type="region of interest" description="Disordered" evidence="1">
    <location>
        <begin position="1"/>
        <end position="66"/>
    </location>
</feature>
<protein>
    <submittedName>
        <fullName evidence="2">STF2</fullName>
    </submittedName>
</protein>
<reference evidence="2 3" key="1">
    <citation type="submission" date="2020-12" db="EMBL/GenBank/DDBJ databases">
        <title>Effect of drift, selection, and recombination on the evolution of hybrid genomes in Candida yeast pathogens.</title>
        <authorList>
            <person name="Mixao V."/>
            <person name="Ksiezopolska E."/>
            <person name="Saus E."/>
            <person name="Boekhout T."/>
            <person name="Gacser A."/>
            <person name="Gabaldon T."/>
        </authorList>
    </citation>
    <scope>NUCLEOTIDE SEQUENCE [LARGE SCALE GENOMIC DNA]</scope>
    <source>
        <strain evidence="2 3">BP57</strain>
    </source>
</reference>
<keyword evidence="3" id="KW-1185">Reference proteome</keyword>
<sequence>MSRTQKWTVHEKRPQEPKWFTHNGYINTDPTKVKKNGAGKNNWGQDGDESDYTLFNKKSNGRRNSNHDVNELKLMNLNKSIDARFA</sequence>
<name>A0A8H8D8D8_9ASCO</name>
<dbReference type="AlphaFoldDB" id="A0A8H8D8D8"/>
<dbReference type="GeneID" id="93653238"/>
<dbReference type="OrthoDB" id="2122308at2759"/>
<evidence type="ECO:0000313" key="3">
    <source>
        <dbReference type="Proteomes" id="UP000669133"/>
    </source>
</evidence>
<dbReference type="EMBL" id="JAEOAQ010000007">
    <property type="protein sequence ID" value="KAG5416978.1"/>
    <property type="molecule type" value="Genomic_DNA"/>
</dbReference>
<dbReference type="Proteomes" id="UP000669133">
    <property type="component" value="Unassembled WGS sequence"/>
</dbReference>
<comment type="caution">
    <text evidence="2">The sequence shown here is derived from an EMBL/GenBank/DDBJ whole genome shotgun (WGS) entry which is preliminary data.</text>
</comment>
<gene>
    <name evidence="2" type="ORF">I9W82_004609</name>
</gene>
<organism evidence="2 3">
    <name type="scientific">Candida metapsilosis</name>
    <dbReference type="NCBI Taxonomy" id="273372"/>
    <lineage>
        <taxon>Eukaryota</taxon>
        <taxon>Fungi</taxon>
        <taxon>Dikarya</taxon>
        <taxon>Ascomycota</taxon>
        <taxon>Saccharomycotina</taxon>
        <taxon>Pichiomycetes</taxon>
        <taxon>Debaryomycetaceae</taxon>
        <taxon>Candida/Lodderomyces clade</taxon>
        <taxon>Candida</taxon>
    </lineage>
</organism>
<evidence type="ECO:0000313" key="2">
    <source>
        <dbReference type="EMBL" id="KAG5416978.1"/>
    </source>
</evidence>